<dbReference type="Gene3D" id="3.40.390.10">
    <property type="entry name" value="Collagenase (Catalytic Domain)"/>
    <property type="match status" value="1"/>
</dbReference>
<feature type="domain" description="Peptidase M10 metallopeptidase" evidence="6">
    <location>
        <begin position="100"/>
        <end position="230"/>
    </location>
</feature>
<evidence type="ECO:0000313" key="7">
    <source>
        <dbReference type="EMBL" id="EHJ52972.1"/>
    </source>
</evidence>
<reference evidence="7 8" key="1">
    <citation type="journal article" date="2014" name="Int. J. Syst. Evol. Microbiol.">
        <title>Phylogenomics and the dynamic genome evolution of the genus Streptococcus.</title>
        <authorList>
            <consortium name="The Broad Institute Genome Sequencing Platform"/>
            <person name="Richards V.P."/>
            <person name="Palmer S.R."/>
            <person name="Pavinski Bitar P.D."/>
            <person name="Qin X."/>
            <person name="Weinstock G.M."/>
            <person name="Highlander S.K."/>
            <person name="Town C.D."/>
            <person name="Burne R.A."/>
            <person name="Stanhope M.J."/>
        </authorList>
    </citation>
    <scope>NUCLEOTIDE SEQUENCE [LARGE SCALE GENOMIC DNA]</scope>
    <source>
        <strain evidence="7 8">NCTC 11558</strain>
    </source>
</reference>
<evidence type="ECO:0000256" key="3">
    <source>
        <dbReference type="ARBA" id="ARBA00022801"/>
    </source>
</evidence>
<evidence type="ECO:0000256" key="5">
    <source>
        <dbReference type="SAM" id="Phobius"/>
    </source>
</evidence>
<keyword evidence="2" id="KW-0479">Metal-binding</keyword>
<dbReference type="InterPro" id="IPR001818">
    <property type="entry name" value="Pept_M10_metallopeptidase"/>
</dbReference>
<dbReference type="AlphaFoldDB" id="G5JVM0"/>
<keyword evidence="8" id="KW-1185">Reference proteome</keyword>
<protein>
    <submittedName>
        <fullName evidence="7">Matrixin</fullName>
    </submittedName>
</protein>
<dbReference type="GO" id="GO:0004222">
    <property type="term" value="F:metalloendopeptidase activity"/>
    <property type="evidence" value="ECO:0007669"/>
    <property type="project" value="InterPro"/>
</dbReference>
<proteinExistence type="predicted"/>
<dbReference type="Pfam" id="PF00413">
    <property type="entry name" value="Peptidase_M10"/>
    <property type="match status" value="1"/>
</dbReference>
<organism evidence="7 8">
    <name type="scientific">Streptococcus macacae NCTC 11558</name>
    <dbReference type="NCBI Taxonomy" id="764298"/>
    <lineage>
        <taxon>Bacteria</taxon>
        <taxon>Bacillati</taxon>
        <taxon>Bacillota</taxon>
        <taxon>Bacilli</taxon>
        <taxon>Lactobacillales</taxon>
        <taxon>Streptococcaceae</taxon>
        <taxon>Streptococcus</taxon>
    </lineage>
</organism>
<evidence type="ECO:0000256" key="1">
    <source>
        <dbReference type="ARBA" id="ARBA00022670"/>
    </source>
</evidence>
<name>G5JVM0_9STRE</name>
<sequence length="232" mass="26085">MKQLFKILFLIPRLIVNIIWSFLKTILVFTILILLLLFLISPNKDNFTSDISSQLRKIPSFFKSDLNLKEMGRKLATDSYQHQEGNRWETNSAKVYIASTNSTLKEAYQSAIENWNATGSFHFTIVSDQAAANIIATDHSDSQTQAAGVAETQTNALTNRISHVDVKLNTYYLLNEQYGYTQERIIHTAEHELGHAIGLNHNDSEASVMESSGSYHGIQPDDIAAVKKLYSS</sequence>
<dbReference type="CDD" id="cd04268">
    <property type="entry name" value="ZnMc_MMP_like"/>
    <property type="match status" value="1"/>
</dbReference>
<dbReference type="SUPFAM" id="SSF55486">
    <property type="entry name" value="Metalloproteases ('zincins'), catalytic domain"/>
    <property type="match status" value="1"/>
</dbReference>
<accession>G5JVM0</accession>
<dbReference type="OrthoDB" id="2148705at2"/>
<dbReference type="Proteomes" id="UP000003573">
    <property type="component" value="Unassembled WGS sequence"/>
</dbReference>
<evidence type="ECO:0000256" key="2">
    <source>
        <dbReference type="ARBA" id="ARBA00022723"/>
    </source>
</evidence>
<dbReference type="GO" id="GO:0031012">
    <property type="term" value="C:extracellular matrix"/>
    <property type="evidence" value="ECO:0007669"/>
    <property type="project" value="InterPro"/>
</dbReference>
<evidence type="ECO:0000256" key="4">
    <source>
        <dbReference type="ARBA" id="ARBA00022833"/>
    </source>
</evidence>
<comment type="caution">
    <text evidence="7">The sequence shown here is derived from an EMBL/GenBank/DDBJ whole genome shotgun (WGS) entry which is preliminary data.</text>
</comment>
<dbReference type="InterPro" id="IPR024079">
    <property type="entry name" value="MetalloPept_cat_dom_sf"/>
</dbReference>
<dbReference type="GO" id="GO:0006508">
    <property type="term" value="P:proteolysis"/>
    <property type="evidence" value="ECO:0007669"/>
    <property type="project" value="UniProtKB-KW"/>
</dbReference>
<dbReference type="EMBL" id="AEUW02000001">
    <property type="protein sequence ID" value="EHJ52972.1"/>
    <property type="molecule type" value="Genomic_DNA"/>
</dbReference>
<feature type="transmembrane region" description="Helical" evidence="5">
    <location>
        <begin position="21"/>
        <end position="40"/>
    </location>
</feature>
<dbReference type="RefSeq" id="WP_003081644.1">
    <property type="nucleotide sequence ID" value="NZ_AEUW02000001.1"/>
</dbReference>
<gene>
    <name evidence="7" type="ORF">STRMA_0876</name>
</gene>
<keyword evidence="5" id="KW-0812">Transmembrane</keyword>
<evidence type="ECO:0000259" key="6">
    <source>
        <dbReference type="Pfam" id="PF00413"/>
    </source>
</evidence>
<keyword evidence="4" id="KW-0862">Zinc</keyword>
<keyword evidence="5" id="KW-0472">Membrane</keyword>
<keyword evidence="3" id="KW-0378">Hydrolase</keyword>
<dbReference type="GO" id="GO:0008270">
    <property type="term" value="F:zinc ion binding"/>
    <property type="evidence" value="ECO:0007669"/>
    <property type="project" value="InterPro"/>
</dbReference>
<keyword evidence="1" id="KW-0645">Protease</keyword>
<keyword evidence="5" id="KW-1133">Transmembrane helix</keyword>
<evidence type="ECO:0000313" key="8">
    <source>
        <dbReference type="Proteomes" id="UP000003573"/>
    </source>
</evidence>
<dbReference type="eggNOG" id="COG5549">
    <property type="taxonomic scope" value="Bacteria"/>
</dbReference>
<dbReference type="STRING" id="764298.STRMA_0876"/>